<sequence>MQLSAAPYEERLTAPRSWWFLCLLAGVSFALIMLPFGTLPMLAGLAGAAAAAAVVVSAYGSVRIRVVNGHLIAGEAKIPASALGDAEVLDAEEARAWRGPKADPRAFMLLRAYVPGALRVTVTDPEDPTPYVFLSTREPERLAQALRAARDGADAS</sequence>
<evidence type="ECO:0000313" key="3">
    <source>
        <dbReference type="Proteomes" id="UP001552527"/>
    </source>
</evidence>
<organism evidence="2 3">
    <name type="scientific">Streptomyces werraensis</name>
    <dbReference type="NCBI Taxonomy" id="68284"/>
    <lineage>
        <taxon>Bacteria</taxon>
        <taxon>Bacillati</taxon>
        <taxon>Actinomycetota</taxon>
        <taxon>Actinomycetes</taxon>
        <taxon>Kitasatosporales</taxon>
        <taxon>Streptomycetaceae</taxon>
        <taxon>Streptomyces</taxon>
    </lineage>
</organism>
<keyword evidence="1" id="KW-0472">Membrane</keyword>
<dbReference type="RefSeq" id="WP_190001066.1">
    <property type="nucleotide sequence ID" value="NZ_JBEOSL010000032.1"/>
</dbReference>
<name>A0ABV3J8I9_9ACTN</name>
<dbReference type="Pfam" id="PF11292">
    <property type="entry name" value="DUF3093"/>
    <property type="match status" value="1"/>
</dbReference>
<evidence type="ECO:0000256" key="1">
    <source>
        <dbReference type="SAM" id="Phobius"/>
    </source>
</evidence>
<dbReference type="EMBL" id="JBFATE010000001">
    <property type="protein sequence ID" value="MEV5244468.1"/>
    <property type="molecule type" value="Genomic_DNA"/>
</dbReference>
<feature type="transmembrane region" description="Helical" evidence="1">
    <location>
        <begin position="18"/>
        <end position="36"/>
    </location>
</feature>
<dbReference type="GeneID" id="91508014"/>
<feature type="transmembrane region" description="Helical" evidence="1">
    <location>
        <begin position="42"/>
        <end position="62"/>
    </location>
</feature>
<keyword evidence="3" id="KW-1185">Reference proteome</keyword>
<keyword evidence="1" id="KW-0812">Transmembrane</keyword>
<gene>
    <name evidence="2" type="ORF">AB0K95_04170</name>
</gene>
<evidence type="ECO:0000313" key="2">
    <source>
        <dbReference type="EMBL" id="MEV5244468.1"/>
    </source>
</evidence>
<comment type="caution">
    <text evidence="2">The sequence shown here is derived from an EMBL/GenBank/DDBJ whole genome shotgun (WGS) entry which is preliminary data.</text>
</comment>
<reference evidence="2 3" key="1">
    <citation type="submission" date="2024-06" db="EMBL/GenBank/DDBJ databases">
        <title>The Natural Products Discovery Center: Release of the First 8490 Sequenced Strains for Exploring Actinobacteria Biosynthetic Diversity.</title>
        <authorList>
            <person name="Kalkreuter E."/>
            <person name="Kautsar S.A."/>
            <person name="Yang D."/>
            <person name="Bader C.D."/>
            <person name="Teijaro C.N."/>
            <person name="Fluegel L."/>
            <person name="Davis C.M."/>
            <person name="Simpson J.R."/>
            <person name="Lauterbach L."/>
            <person name="Steele A.D."/>
            <person name="Gui C."/>
            <person name="Meng S."/>
            <person name="Li G."/>
            <person name="Viehrig K."/>
            <person name="Ye F."/>
            <person name="Su P."/>
            <person name="Kiefer A.F."/>
            <person name="Nichols A."/>
            <person name="Cepeda A.J."/>
            <person name="Yan W."/>
            <person name="Fan B."/>
            <person name="Jiang Y."/>
            <person name="Adhikari A."/>
            <person name="Zheng C.-J."/>
            <person name="Schuster L."/>
            <person name="Cowan T.M."/>
            <person name="Smanski M.J."/>
            <person name="Chevrette M.G."/>
            <person name="De Carvalho L.P.S."/>
            <person name="Shen B."/>
        </authorList>
    </citation>
    <scope>NUCLEOTIDE SEQUENCE [LARGE SCALE GENOMIC DNA]</scope>
    <source>
        <strain evidence="2 3">NPDC052768</strain>
    </source>
</reference>
<dbReference type="InterPro" id="IPR021443">
    <property type="entry name" value="DUF3093"/>
</dbReference>
<proteinExistence type="predicted"/>
<keyword evidence="1" id="KW-1133">Transmembrane helix</keyword>
<dbReference type="Proteomes" id="UP001552527">
    <property type="component" value="Unassembled WGS sequence"/>
</dbReference>
<accession>A0ABV3J8I9</accession>
<protein>
    <submittedName>
        <fullName evidence="2">DUF3093 domain-containing protein</fullName>
    </submittedName>
</protein>